<dbReference type="Proteomes" id="UP000006591">
    <property type="component" value="Chromosome 6"/>
</dbReference>
<keyword evidence="2" id="KW-1185">Reference proteome</keyword>
<proteinExistence type="predicted"/>
<evidence type="ECO:0000313" key="1">
    <source>
        <dbReference type="EnsemblPlants" id="ONIVA06G00240.6"/>
    </source>
</evidence>
<dbReference type="Gramene" id="ONIVA06G00240.6">
    <property type="protein sequence ID" value="ONIVA06G00240.6"/>
    <property type="gene ID" value="ONIVA06G00240"/>
</dbReference>
<accession>A0A0E0HJL9</accession>
<dbReference type="HOGENOM" id="CLU_2726546_0_0_1"/>
<protein>
    <submittedName>
        <fullName evidence="1">Uncharacterized protein</fullName>
    </submittedName>
</protein>
<dbReference type="AlphaFoldDB" id="A0A0E0HJL9"/>
<evidence type="ECO:0000313" key="2">
    <source>
        <dbReference type="Proteomes" id="UP000006591"/>
    </source>
</evidence>
<reference evidence="1" key="1">
    <citation type="submission" date="2015-04" db="UniProtKB">
        <authorList>
            <consortium name="EnsemblPlants"/>
        </authorList>
    </citation>
    <scope>IDENTIFICATION</scope>
    <source>
        <strain evidence="1">SL10</strain>
    </source>
</reference>
<dbReference type="EnsemblPlants" id="ONIVA06G00240.6">
    <property type="protein sequence ID" value="ONIVA06G00240.6"/>
    <property type="gene ID" value="ONIVA06G00240"/>
</dbReference>
<name>A0A0E0HJL9_ORYNI</name>
<reference evidence="1" key="2">
    <citation type="submission" date="2018-04" db="EMBL/GenBank/DDBJ databases">
        <title>OnivRS2 (Oryza nivara Reference Sequence Version 2).</title>
        <authorList>
            <person name="Zhang J."/>
            <person name="Kudrna D."/>
            <person name="Lee S."/>
            <person name="Talag J."/>
            <person name="Rajasekar S."/>
            <person name="Welchert J."/>
            <person name="Hsing Y.-I."/>
            <person name="Wing R.A."/>
        </authorList>
    </citation>
    <scope>NUCLEOTIDE SEQUENCE [LARGE SCALE GENOMIC DNA]</scope>
    <source>
        <strain evidence="1">SL10</strain>
    </source>
</reference>
<organism evidence="1">
    <name type="scientific">Oryza nivara</name>
    <name type="common">Indian wild rice</name>
    <name type="synonym">Oryza sativa f. spontanea</name>
    <dbReference type="NCBI Taxonomy" id="4536"/>
    <lineage>
        <taxon>Eukaryota</taxon>
        <taxon>Viridiplantae</taxon>
        <taxon>Streptophyta</taxon>
        <taxon>Embryophyta</taxon>
        <taxon>Tracheophyta</taxon>
        <taxon>Spermatophyta</taxon>
        <taxon>Magnoliopsida</taxon>
        <taxon>Liliopsida</taxon>
        <taxon>Poales</taxon>
        <taxon>Poaceae</taxon>
        <taxon>BOP clade</taxon>
        <taxon>Oryzoideae</taxon>
        <taxon>Oryzeae</taxon>
        <taxon>Oryzinae</taxon>
        <taxon>Oryza</taxon>
    </lineage>
</organism>
<sequence>MPAWCWCGRNIDDLVIIIGDMKAPGASSSTYQLPQEIDVLDDIEINPSCGHLLPKLNTWLGLAGRLETHECM</sequence>